<proteinExistence type="predicted"/>
<accession>A0ABW4G010</accession>
<evidence type="ECO:0008006" key="4">
    <source>
        <dbReference type="Google" id="ProtNLM"/>
    </source>
</evidence>
<comment type="caution">
    <text evidence="2">The sequence shown here is derived from an EMBL/GenBank/DDBJ whole genome shotgun (WGS) entry which is preliminary data.</text>
</comment>
<name>A0ABW4G010_9ACTN</name>
<dbReference type="Proteomes" id="UP001597097">
    <property type="component" value="Unassembled WGS sequence"/>
</dbReference>
<sequence length="52" mass="5662">MTPQFTTPTEDPLMMRRPGARPAASRALLFSAADRRKMADGADPSPASIVRF</sequence>
<dbReference type="RefSeq" id="WP_219537834.1">
    <property type="nucleotide sequence ID" value="NZ_JAHKRM010000041.1"/>
</dbReference>
<organism evidence="2 3">
    <name type="scientific">Nonomuraea guangzhouensis</name>
    <dbReference type="NCBI Taxonomy" id="1291555"/>
    <lineage>
        <taxon>Bacteria</taxon>
        <taxon>Bacillati</taxon>
        <taxon>Actinomycetota</taxon>
        <taxon>Actinomycetes</taxon>
        <taxon>Streptosporangiales</taxon>
        <taxon>Streptosporangiaceae</taxon>
        <taxon>Nonomuraea</taxon>
    </lineage>
</organism>
<evidence type="ECO:0000256" key="1">
    <source>
        <dbReference type="SAM" id="MobiDB-lite"/>
    </source>
</evidence>
<evidence type="ECO:0000313" key="2">
    <source>
        <dbReference type="EMBL" id="MFD1535576.1"/>
    </source>
</evidence>
<protein>
    <recommendedName>
        <fullName evidence="4">FXSXX-COOH protein</fullName>
    </recommendedName>
</protein>
<evidence type="ECO:0000313" key="3">
    <source>
        <dbReference type="Proteomes" id="UP001597097"/>
    </source>
</evidence>
<reference evidence="3" key="1">
    <citation type="journal article" date="2019" name="Int. J. Syst. Evol. Microbiol.">
        <title>The Global Catalogue of Microorganisms (GCM) 10K type strain sequencing project: providing services to taxonomists for standard genome sequencing and annotation.</title>
        <authorList>
            <consortium name="The Broad Institute Genomics Platform"/>
            <consortium name="The Broad Institute Genome Sequencing Center for Infectious Disease"/>
            <person name="Wu L."/>
            <person name="Ma J."/>
        </authorList>
    </citation>
    <scope>NUCLEOTIDE SEQUENCE [LARGE SCALE GENOMIC DNA]</scope>
    <source>
        <strain evidence="3">CGMCC 1.15399</strain>
    </source>
</reference>
<feature type="region of interest" description="Disordered" evidence="1">
    <location>
        <begin position="1"/>
        <end position="23"/>
    </location>
</feature>
<dbReference type="EMBL" id="JBHUCM010000002">
    <property type="protein sequence ID" value="MFD1535576.1"/>
    <property type="molecule type" value="Genomic_DNA"/>
</dbReference>
<keyword evidence="3" id="KW-1185">Reference proteome</keyword>
<gene>
    <name evidence="2" type="ORF">ACFSJ0_00940</name>
</gene>